<sequence length="122" mass="14396">MMQRITTLGLDERLERVLAYAFLWVSGLIFFIFEKNSNVRWHAAQSLITFGSLGLLTFIVSLLKRLLEPIWLIGWLSSFGLGLLIDILGWVTLLLWIWLLIQAWIRPDYRLPYVSNWVRYLL</sequence>
<evidence type="ECO:0000313" key="6">
    <source>
        <dbReference type="EMBL" id="GCE14326.1"/>
    </source>
</evidence>
<dbReference type="AlphaFoldDB" id="A0A402A5J7"/>
<gene>
    <name evidence="6" type="ORF">KTT_41850</name>
</gene>
<dbReference type="OrthoDB" id="160401at2"/>
<dbReference type="EMBL" id="BIFR01000001">
    <property type="protein sequence ID" value="GCE14326.1"/>
    <property type="molecule type" value="Genomic_DNA"/>
</dbReference>
<keyword evidence="3 5" id="KW-1133">Transmembrane helix</keyword>
<feature type="transmembrane region" description="Helical" evidence="5">
    <location>
        <begin position="75"/>
        <end position="101"/>
    </location>
</feature>
<dbReference type="Proteomes" id="UP000287352">
    <property type="component" value="Unassembled WGS sequence"/>
</dbReference>
<accession>A0A402A5J7</accession>
<evidence type="ECO:0000256" key="4">
    <source>
        <dbReference type="ARBA" id="ARBA00023136"/>
    </source>
</evidence>
<evidence type="ECO:0000256" key="5">
    <source>
        <dbReference type="SAM" id="Phobius"/>
    </source>
</evidence>
<keyword evidence="4 5" id="KW-0472">Membrane</keyword>
<dbReference type="RefSeq" id="WP_126581738.1">
    <property type="nucleotide sequence ID" value="NZ_BIFR01000001.1"/>
</dbReference>
<comment type="subcellular location">
    <subcellularLocation>
        <location evidence="1">Membrane</location>
        <topology evidence="1">Multi-pass membrane protein</topology>
    </subcellularLocation>
</comment>
<dbReference type="GO" id="GO:0016020">
    <property type="term" value="C:membrane"/>
    <property type="evidence" value="ECO:0007669"/>
    <property type="project" value="UniProtKB-SubCell"/>
</dbReference>
<reference evidence="7" key="1">
    <citation type="submission" date="2018-12" db="EMBL/GenBank/DDBJ databases">
        <title>Tengunoibacter tsumagoiensis gen. nov., sp. nov., Dictyobacter kobayashii sp. nov., D. alpinus sp. nov., and D. joshuensis sp. nov. and description of Dictyobacteraceae fam. nov. within the order Ktedonobacterales isolated from Tengu-no-mugimeshi.</title>
        <authorList>
            <person name="Wang C.M."/>
            <person name="Zheng Y."/>
            <person name="Sakai Y."/>
            <person name="Toyoda A."/>
            <person name="Minakuchi Y."/>
            <person name="Abe K."/>
            <person name="Yokota A."/>
            <person name="Yabe S."/>
        </authorList>
    </citation>
    <scope>NUCLEOTIDE SEQUENCE [LARGE SCALE GENOMIC DNA]</scope>
    <source>
        <strain evidence="7">Uno3</strain>
    </source>
</reference>
<keyword evidence="2 5" id="KW-0812">Transmembrane</keyword>
<name>A0A402A5J7_9CHLR</name>
<feature type="transmembrane region" description="Helical" evidence="5">
    <location>
        <begin position="17"/>
        <end position="33"/>
    </location>
</feature>
<evidence type="ECO:0000256" key="3">
    <source>
        <dbReference type="ARBA" id="ARBA00022989"/>
    </source>
</evidence>
<evidence type="ECO:0000256" key="2">
    <source>
        <dbReference type="ARBA" id="ARBA00022692"/>
    </source>
</evidence>
<feature type="transmembrane region" description="Helical" evidence="5">
    <location>
        <begin position="45"/>
        <end position="63"/>
    </location>
</feature>
<proteinExistence type="predicted"/>
<evidence type="ECO:0008006" key="8">
    <source>
        <dbReference type="Google" id="ProtNLM"/>
    </source>
</evidence>
<dbReference type="PANTHER" id="PTHR36460:SF1">
    <property type="entry name" value="UPF0132 DOMAIN PROTEIN (AFU_ORTHOLOGUE AFUA_3G10255)"/>
    <property type="match status" value="1"/>
</dbReference>
<comment type="caution">
    <text evidence="6">The sequence shown here is derived from an EMBL/GenBank/DDBJ whole genome shotgun (WGS) entry which is preliminary data.</text>
</comment>
<keyword evidence="7" id="KW-1185">Reference proteome</keyword>
<evidence type="ECO:0000256" key="1">
    <source>
        <dbReference type="ARBA" id="ARBA00004141"/>
    </source>
</evidence>
<protein>
    <recommendedName>
        <fullName evidence="8">DUF4870 domain-containing protein</fullName>
    </recommendedName>
</protein>
<organism evidence="6 7">
    <name type="scientific">Tengunoibacter tsumagoiensis</name>
    <dbReference type="NCBI Taxonomy" id="2014871"/>
    <lineage>
        <taxon>Bacteria</taxon>
        <taxon>Bacillati</taxon>
        <taxon>Chloroflexota</taxon>
        <taxon>Ktedonobacteria</taxon>
        <taxon>Ktedonobacterales</taxon>
        <taxon>Dictyobacteraceae</taxon>
        <taxon>Tengunoibacter</taxon>
    </lineage>
</organism>
<evidence type="ECO:0000313" key="7">
    <source>
        <dbReference type="Proteomes" id="UP000287352"/>
    </source>
</evidence>
<dbReference type="PANTHER" id="PTHR36460">
    <property type="entry name" value="UPF0132 DOMAIN PROTEIN (AFU_ORTHOLOGUE AFUA_3G10255)"/>
    <property type="match status" value="1"/>
</dbReference>